<comment type="caution">
    <text evidence="2">The sequence shown here is derived from an EMBL/GenBank/DDBJ whole genome shotgun (WGS) entry which is preliminary data.</text>
</comment>
<dbReference type="InterPro" id="IPR029069">
    <property type="entry name" value="HotDog_dom_sf"/>
</dbReference>
<evidence type="ECO:0000259" key="1">
    <source>
        <dbReference type="Pfam" id="PF13452"/>
    </source>
</evidence>
<name>A0A6G4XA87_9ACTN</name>
<dbReference type="InterPro" id="IPR039569">
    <property type="entry name" value="FAS1-like_DH_region"/>
</dbReference>
<evidence type="ECO:0000313" key="2">
    <source>
        <dbReference type="EMBL" id="NGO74163.1"/>
    </source>
</evidence>
<evidence type="ECO:0000313" key="3">
    <source>
        <dbReference type="Proteomes" id="UP000481109"/>
    </source>
</evidence>
<gene>
    <name evidence="2" type="ORF">G6045_00440</name>
</gene>
<reference evidence="2 3" key="1">
    <citation type="submission" date="2020-02" db="EMBL/GenBank/DDBJ databases">
        <title>Whole-genome analyses of novel actinobacteria.</title>
        <authorList>
            <person name="Sahin N."/>
            <person name="Tokatli A."/>
        </authorList>
    </citation>
    <scope>NUCLEOTIDE SEQUENCE [LARGE SCALE GENOMIC DNA]</scope>
    <source>
        <strain evidence="2 3">YC504</strain>
    </source>
</reference>
<dbReference type="AlphaFoldDB" id="A0A6G4XA87"/>
<feature type="domain" description="FAS1-like dehydratase" evidence="1">
    <location>
        <begin position="12"/>
        <end position="131"/>
    </location>
</feature>
<dbReference type="Pfam" id="PF13452">
    <property type="entry name" value="FAS1_DH_region"/>
    <property type="match status" value="1"/>
</dbReference>
<dbReference type="RefSeq" id="WP_165329684.1">
    <property type="nucleotide sequence ID" value="NZ_JAAKZW010000001.1"/>
</dbReference>
<protein>
    <submittedName>
        <fullName evidence="2">MaoC family dehydratase</fullName>
    </submittedName>
</protein>
<keyword evidence="3" id="KW-1185">Reference proteome</keyword>
<organism evidence="2 3">
    <name type="scientific">Streptomyces mesophilus</name>
    <dbReference type="NCBI Taxonomy" id="1775132"/>
    <lineage>
        <taxon>Bacteria</taxon>
        <taxon>Bacillati</taxon>
        <taxon>Actinomycetota</taxon>
        <taxon>Actinomycetes</taxon>
        <taxon>Kitasatosporales</taxon>
        <taxon>Streptomycetaceae</taxon>
        <taxon>Streptomyces</taxon>
    </lineage>
</organism>
<dbReference type="Gene3D" id="3.10.129.10">
    <property type="entry name" value="Hotdog Thioesterase"/>
    <property type="match status" value="1"/>
</dbReference>
<accession>A0A6G4XA87</accession>
<dbReference type="EMBL" id="JAAKZW010000001">
    <property type="protein sequence ID" value="NGO74163.1"/>
    <property type="molecule type" value="Genomic_DNA"/>
</dbReference>
<dbReference type="Proteomes" id="UP000481109">
    <property type="component" value="Unassembled WGS sequence"/>
</dbReference>
<sequence length="147" mass="16404">MAPDAPTPVTFEVPVERGKIREFATATLSENPAYRTADPVIPPTFLTTAGFFWQSAESKAQARHGLDPRRTLHAEQEYVFHGPPPRAGQTLTATSRITDRYEKEGRRGGRLTFVTVVMEFRDEHGTLVAEQRSTAVETAHAPKENDR</sequence>
<dbReference type="SUPFAM" id="SSF54637">
    <property type="entry name" value="Thioesterase/thiol ester dehydrase-isomerase"/>
    <property type="match status" value="1"/>
</dbReference>
<proteinExistence type="predicted"/>